<dbReference type="GO" id="GO:0022627">
    <property type="term" value="C:cytosolic small ribosomal subunit"/>
    <property type="evidence" value="ECO:0007669"/>
    <property type="project" value="TreeGrafter"/>
</dbReference>
<evidence type="ECO:0008006" key="6">
    <source>
        <dbReference type="Google" id="ProtNLM"/>
    </source>
</evidence>
<keyword evidence="2" id="KW-0687">Ribonucleoprotein</keyword>
<accession>A0A8S1JMM0</accession>
<evidence type="ECO:0000256" key="1">
    <source>
        <dbReference type="ARBA" id="ARBA00022980"/>
    </source>
</evidence>
<dbReference type="Proteomes" id="UP000688137">
    <property type="component" value="Unassembled WGS sequence"/>
</dbReference>
<dbReference type="PANTHER" id="PTHR12650">
    <property type="entry name" value="40S RIBOSOMAL PROTEIN S30/UBIQUITIN-LIKE PROTEIN FUBI"/>
    <property type="match status" value="1"/>
</dbReference>
<evidence type="ECO:0000256" key="3">
    <source>
        <dbReference type="SAM" id="MobiDB-lite"/>
    </source>
</evidence>
<dbReference type="OMA" id="TRRMWYN"/>
<keyword evidence="1" id="KW-0689">Ribosomal protein</keyword>
<dbReference type="GO" id="GO:0006412">
    <property type="term" value="P:translation"/>
    <property type="evidence" value="ECO:0007669"/>
    <property type="project" value="InterPro"/>
</dbReference>
<sequence>MGKLHGTLAKAGKVRKQTPKIEKQVRRHKIPKGRAYKRICFNRRFGGQAAATGPQQRKKGPNWHAGRKDLIEEERKKQVEQRRQRKKDVPK</sequence>
<protein>
    <recommendedName>
        <fullName evidence="6">40S ribosomal protein S30</fullName>
    </recommendedName>
</protein>
<organism evidence="4 5">
    <name type="scientific">Paramecium primaurelia</name>
    <dbReference type="NCBI Taxonomy" id="5886"/>
    <lineage>
        <taxon>Eukaryota</taxon>
        <taxon>Sar</taxon>
        <taxon>Alveolata</taxon>
        <taxon>Ciliophora</taxon>
        <taxon>Intramacronucleata</taxon>
        <taxon>Oligohymenophorea</taxon>
        <taxon>Peniculida</taxon>
        <taxon>Parameciidae</taxon>
        <taxon>Paramecium</taxon>
    </lineage>
</organism>
<feature type="region of interest" description="Disordered" evidence="3">
    <location>
        <begin position="1"/>
        <end position="91"/>
    </location>
</feature>
<evidence type="ECO:0000313" key="5">
    <source>
        <dbReference type="Proteomes" id="UP000688137"/>
    </source>
</evidence>
<keyword evidence="5" id="KW-1185">Reference proteome</keyword>
<dbReference type="PANTHER" id="PTHR12650:SF15">
    <property type="entry name" value="RIBOSOMAL PROTEIN S30, ISOFORM A"/>
    <property type="match status" value="1"/>
</dbReference>
<comment type="caution">
    <text evidence="4">The sequence shown here is derived from an EMBL/GenBank/DDBJ whole genome shotgun (WGS) entry which is preliminary data.</text>
</comment>
<reference evidence="4" key="1">
    <citation type="submission" date="2021-01" db="EMBL/GenBank/DDBJ databases">
        <authorList>
            <consortium name="Genoscope - CEA"/>
            <person name="William W."/>
        </authorList>
    </citation>
    <scope>NUCLEOTIDE SEQUENCE</scope>
</reference>
<feature type="compositionally biased region" description="Basic and acidic residues" evidence="3">
    <location>
        <begin position="66"/>
        <end position="91"/>
    </location>
</feature>
<feature type="compositionally biased region" description="Basic residues" evidence="3">
    <location>
        <begin position="25"/>
        <end position="41"/>
    </location>
</feature>
<name>A0A8S1JMM0_PARPR</name>
<dbReference type="EMBL" id="CAJJDM010000002">
    <property type="protein sequence ID" value="CAD8043622.1"/>
    <property type="molecule type" value="Genomic_DNA"/>
</dbReference>
<dbReference type="InterPro" id="IPR006846">
    <property type="entry name" value="Ribosomal_eS30"/>
</dbReference>
<dbReference type="GO" id="GO:0003735">
    <property type="term" value="F:structural constituent of ribosome"/>
    <property type="evidence" value="ECO:0007669"/>
    <property type="project" value="InterPro"/>
</dbReference>
<evidence type="ECO:0000313" key="4">
    <source>
        <dbReference type="EMBL" id="CAD8043622.1"/>
    </source>
</evidence>
<dbReference type="AlphaFoldDB" id="A0A8S1JMM0"/>
<proteinExistence type="predicted"/>
<evidence type="ECO:0000256" key="2">
    <source>
        <dbReference type="ARBA" id="ARBA00023274"/>
    </source>
</evidence>
<gene>
    <name evidence="4" type="ORF">PPRIM_AZ9-3.1.T0050275</name>
</gene>
<dbReference type="Pfam" id="PF04758">
    <property type="entry name" value="Ribosomal_S30"/>
    <property type="match status" value="1"/>
</dbReference>